<evidence type="ECO:0000313" key="4">
    <source>
        <dbReference type="Proteomes" id="UP000299102"/>
    </source>
</evidence>
<evidence type="ECO:0000313" key="3">
    <source>
        <dbReference type="EMBL" id="GBP78142.1"/>
    </source>
</evidence>
<name>A0A4C1YTC5_EUMVA</name>
<proteinExistence type="predicted"/>
<gene>
    <name evidence="3" type="ORF">EVAR_99176_1</name>
</gene>
<evidence type="ECO:0000256" key="2">
    <source>
        <dbReference type="SAM" id="Phobius"/>
    </source>
</evidence>
<accession>A0A4C1YTC5</accession>
<dbReference type="EMBL" id="BGZK01001359">
    <property type="protein sequence ID" value="GBP78142.1"/>
    <property type="molecule type" value="Genomic_DNA"/>
</dbReference>
<feature type="transmembrane region" description="Helical" evidence="2">
    <location>
        <begin position="12"/>
        <end position="31"/>
    </location>
</feature>
<dbReference type="Proteomes" id="UP000299102">
    <property type="component" value="Unassembled WGS sequence"/>
</dbReference>
<comment type="caution">
    <text evidence="3">The sequence shown here is derived from an EMBL/GenBank/DDBJ whole genome shotgun (WGS) entry which is preliminary data.</text>
</comment>
<dbReference type="AlphaFoldDB" id="A0A4C1YTC5"/>
<organism evidence="3 4">
    <name type="scientific">Eumeta variegata</name>
    <name type="common">Bagworm moth</name>
    <name type="synonym">Eumeta japonica</name>
    <dbReference type="NCBI Taxonomy" id="151549"/>
    <lineage>
        <taxon>Eukaryota</taxon>
        <taxon>Metazoa</taxon>
        <taxon>Ecdysozoa</taxon>
        <taxon>Arthropoda</taxon>
        <taxon>Hexapoda</taxon>
        <taxon>Insecta</taxon>
        <taxon>Pterygota</taxon>
        <taxon>Neoptera</taxon>
        <taxon>Endopterygota</taxon>
        <taxon>Lepidoptera</taxon>
        <taxon>Glossata</taxon>
        <taxon>Ditrysia</taxon>
        <taxon>Tineoidea</taxon>
        <taxon>Psychidae</taxon>
        <taxon>Oiketicinae</taxon>
        <taxon>Eumeta</taxon>
    </lineage>
</organism>
<keyword evidence="4" id="KW-1185">Reference proteome</keyword>
<sequence>MVVVIQNSMSSGFIAVSILYVTHAGVFALFAKRRRDRAKPGIEAVARICTGIDIERGEAVPESRMGTGSPGDASRPEAGGATRKAQNTTTVRHREKPTATINRADRRP</sequence>
<keyword evidence="2" id="KW-1133">Transmembrane helix</keyword>
<protein>
    <submittedName>
        <fullName evidence="3">Uncharacterized protein</fullName>
    </submittedName>
</protein>
<reference evidence="3 4" key="1">
    <citation type="journal article" date="2019" name="Commun. Biol.">
        <title>The bagworm genome reveals a unique fibroin gene that provides high tensile strength.</title>
        <authorList>
            <person name="Kono N."/>
            <person name="Nakamura H."/>
            <person name="Ohtoshi R."/>
            <person name="Tomita M."/>
            <person name="Numata K."/>
            <person name="Arakawa K."/>
        </authorList>
    </citation>
    <scope>NUCLEOTIDE SEQUENCE [LARGE SCALE GENOMIC DNA]</scope>
</reference>
<keyword evidence="2" id="KW-0812">Transmembrane</keyword>
<keyword evidence="2" id="KW-0472">Membrane</keyword>
<feature type="region of interest" description="Disordered" evidence="1">
    <location>
        <begin position="56"/>
        <end position="108"/>
    </location>
</feature>
<evidence type="ECO:0000256" key="1">
    <source>
        <dbReference type="SAM" id="MobiDB-lite"/>
    </source>
</evidence>